<gene>
    <name evidence="2" type="ORF">PHYBOEH_010622</name>
</gene>
<comment type="caution">
    <text evidence="2">The sequence shown here is derived from an EMBL/GenBank/DDBJ whole genome shotgun (WGS) entry which is preliminary data.</text>
</comment>
<accession>A0A8T1VPX7</accession>
<evidence type="ECO:0000313" key="2">
    <source>
        <dbReference type="EMBL" id="KAG7382080.1"/>
    </source>
</evidence>
<evidence type="ECO:0000313" key="3">
    <source>
        <dbReference type="Proteomes" id="UP000693981"/>
    </source>
</evidence>
<feature type="compositionally biased region" description="Low complexity" evidence="1">
    <location>
        <begin position="94"/>
        <end position="135"/>
    </location>
</feature>
<protein>
    <submittedName>
        <fullName evidence="2">Uncharacterized protein</fullName>
    </submittedName>
</protein>
<feature type="compositionally biased region" description="Pro residues" evidence="1">
    <location>
        <begin position="147"/>
        <end position="157"/>
    </location>
</feature>
<reference evidence="2" key="1">
    <citation type="submission" date="2021-02" db="EMBL/GenBank/DDBJ databases">
        <authorList>
            <person name="Palmer J.M."/>
        </authorList>
    </citation>
    <scope>NUCLEOTIDE SEQUENCE</scope>
    <source>
        <strain evidence="2">SCRP23</strain>
    </source>
</reference>
<sequence>MGPDKDSDEDFDPEEDAQPDSEADEPLSDEERLKKKQRQAKARKKTPVRKASRRLPFKQSTSEQNKHKSEFIHGMTRPEPLQKQPFAMERDKAAASAQASKLSSKQVRSSPKPKSPKSSQPKSPKSPKPTQSKSPTFKSDKTSKPLPMSPTLPEPSS</sequence>
<keyword evidence="3" id="KW-1185">Reference proteome</keyword>
<evidence type="ECO:0000256" key="1">
    <source>
        <dbReference type="SAM" id="MobiDB-lite"/>
    </source>
</evidence>
<proteinExistence type="predicted"/>
<name>A0A8T1VPX7_9STRA</name>
<dbReference type="EMBL" id="JAGDFL010000738">
    <property type="protein sequence ID" value="KAG7382080.1"/>
    <property type="molecule type" value="Genomic_DNA"/>
</dbReference>
<feature type="compositionally biased region" description="Basic residues" evidence="1">
    <location>
        <begin position="34"/>
        <end position="56"/>
    </location>
</feature>
<organism evidence="2 3">
    <name type="scientific">Phytophthora boehmeriae</name>
    <dbReference type="NCBI Taxonomy" id="109152"/>
    <lineage>
        <taxon>Eukaryota</taxon>
        <taxon>Sar</taxon>
        <taxon>Stramenopiles</taxon>
        <taxon>Oomycota</taxon>
        <taxon>Peronosporomycetes</taxon>
        <taxon>Peronosporales</taxon>
        <taxon>Peronosporaceae</taxon>
        <taxon>Phytophthora</taxon>
    </lineage>
</organism>
<dbReference type="AlphaFoldDB" id="A0A8T1VPX7"/>
<dbReference type="Proteomes" id="UP000693981">
    <property type="component" value="Unassembled WGS sequence"/>
</dbReference>
<feature type="region of interest" description="Disordered" evidence="1">
    <location>
        <begin position="1"/>
        <end position="157"/>
    </location>
</feature>
<feature type="compositionally biased region" description="Acidic residues" evidence="1">
    <location>
        <begin position="1"/>
        <end position="28"/>
    </location>
</feature>